<dbReference type="Gene3D" id="3.30.565.10">
    <property type="entry name" value="Histidine kinase-like ATPase, C-terminal domain"/>
    <property type="match status" value="1"/>
</dbReference>
<dbReference type="Gene3D" id="1.10.287.130">
    <property type="match status" value="1"/>
</dbReference>
<organism evidence="7 8">
    <name type="scientific">Deinococcus ruber</name>
    <dbReference type="NCBI Taxonomy" id="1848197"/>
    <lineage>
        <taxon>Bacteria</taxon>
        <taxon>Thermotogati</taxon>
        <taxon>Deinococcota</taxon>
        <taxon>Deinococci</taxon>
        <taxon>Deinococcales</taxon>
        <taxon>Deinococcaceae</taxon>
        <taxon>Deinococcus</taxon>
    </lineage>
</organism>
<dbReference type="InterPro" id="IPR004358">
    <property type="entry name" value="Sig_transdc_His_kin-like_C"/>
</dbReference>
<evidence type="ECO:0000256" key="2">
    <source>
        <dbReference type="ARBA" id="ARBA00012438"/>
    </source>
</evidence>
<keyword evidence="3" id="KW-0597">Phosphoprotein</keyword>
<dbReference type="Pfam" id="PF02518">
    <property type="entry name" value="HATPase_c"/>
    <property type="match status" value="1"/>
</dbReference>
<dbReference type="InterPro" id="IPR003018">
    <property type="entry name" value="GAF"/>
</dbReference>
<dbReference type="FunFam" id="3.30.565.10:FF:000006">
    <property type="entry name" value="Sensor histidine kinase WalK"/>
    <property type="match status" value="1"/>
</dbReference>
<accession>A0A918F8L6</accession>
<evidence type="ECO:0000313" key="8">
    <source>
        <dbReference type="Proteomes" id="UP000603865"/>
    </source>
</evidence>
<evidence type="ECO:0000256" key="5">
    <source>
        <dbReference type="ARBA" id="ARBA00022777"/>
    </source>
</evidence>
<dbReference type="InterPro" id="IPR050351">
    <property type="entry name" value="BphY/WalK/GraS-like"/>
</dbReference>
<dbReference type="SUPFAM" id="SSF55781">
    <property type="entry name" value="GAF domain-like"/>
    <property type="match status" value="5"/>
</dbReference>
<evidence type="ECO:0000256" key="1">
    <source>
        <dbReference type="ARBA" id="ARBA00000085"/>
    </source>
</evidence>
<evidence type="ECO:0000256" key="3">
    <source>
        <dbReference type="ARBA" id="ARBA00022553"/>
    </source>
</evidence>
<dbReference type="Pfam" id="PF00512">
    <property type="entry name" value="HisKA"/>
    <property type="match status" value="1"/>
</dbReference>
<keyword evidence="4" id="KW-0808">Transferase</keyword>
<dbReference type="SMART" id="SM00388">
    <property type="entry name" value="HisKA"/>
    <property type="match status" value="1"/>
</dbReference>
<dbReference type="InterPro" id="IPR036097">
    <property type="entry name" value="HisK_dim/P_sf"/>
</dbReference>
<name>A0A918F8L6_9DEIO</name>
<dbReference type="GO" id="GO:0000155">
    <property type="term" value="F:phosphorelay sensor kinase activity"/>
    <property type="evidence" value="ECO:0007669"/>
    <property type="project" value="InterPro"/>
</dbReference>
<evidence type="ECO:0000313" key="7">
    <source>
        <dbReference type="EMBL" id="GGR19307.1"/>
    </source>
</evidence>
<dbReference type="EC" id="2.7.13.3" evidence="2"/>
<reference evidence="7" key="1">
    <citation type="journal article" date="2014" name="Int. J. Syst. Evol. Microbiol.">
        <title>Complete genome sequence of Corynebacterium casei LMG S-19264T (=DSM 44701T), isolated from a smear-ripened cheese.</title>
        <authorList>
            <consortium name="US DOE Joint Genome Institute (JGI-PGF)"/>
            <person name="Walter F."/>
            <person name="Albersmeier A."/>
            <person name="Kalinowski J."/>
            <person name="Ruckert C."/>
        </authorList>
    </citation>
    <scope>NUCLEOTIDE SEQUENCE</scope>
    <source>
        <strain evidence="7">JCM 31311</strain>
    </source>
</reference>
<dbReference type="AlphaFoldDB" id="A0A918F8L6"/>
<dbReference type="SUPFAM" id="SSF55874">
    <property type="entry name" value="ATPase domain of HSP90 chaperone/DNA topoisomerase II/histidine kinase"/>
    <property type="match status" value="1"/>
</dbReference>
<dbReference type="SUPFAM" id="SSF47384">
    <property type="entry name" value="Homodimeric domain of signal transducing histidine kinase"/>
    <property type="match status" value="1"/>
</dbReference>
<evidence type="ECO:0000259" key="6">
    <source>
        <dbReference type="PROSITE" id="PS50109"/>
    </source>
</evidence>
<dbReference type="EMBL" id="BMQL01000023">
    <property type="protein sequence ID" value="GGR19307.1"/>
    <property type="molecule type" value="Genomic_DNA"/>
</dbReference>
<dbReference type="Pfam" id="PF13185">
    <property type="entry name" value="GAF_2"/>
    <property type="match status" value="1"/>
</dbReference>
<comment type="catalytic activity">
    <reaction evidence="1">
        <text>ATP + protein L-histidine = ADP + protein N-phospho-L-histidine.</text>
        <dbReference type="EC" id="2.7.13.3"/>
    </reaction>
</comment>
<dbReference type="InterPro" id="IPR005467">
    <property type="entry name" value="His_kinase_dom"/>
</dbReference>
<dbReference type="CDD" id="cd00082">
    <property type="entry name" value="HisKA"/>
    <property type="match status" value="1"/>
</dbReference>
<dbReference type="PANTHER" id="PTHR42878:SF15">
    <property type="entry name" value="BACTERIOPHYTOCHROME"/>
    <property type="match status" value="1"/>
</dbReference>
<dbReference type="GO" id="GO:0030295">
    <property type="term" value="F:protein kinase activator activity"/>
    <property type="evidence" value="ECO:0007669"/>
    <property type="project" value="TreeGrafter"/>
</dbReference>
<dbReference type="InterPro" id="IPR003594">
    <property type="entry name" value="HATPase_dom"/>
</dbReference>
<dbReference type="SMART" id="SM00065">
    <property type="entry name" value="GAF"/>
    <property type="match status" value="3"/>
</dbReference>
<sequence>MQALAAARTQAEMLDATLRPAIEALGALAGAVLLIDEDAQSLRMAGHVGYDPGTLTIWQDGPIDDAVPAADVLRTRQARYFEHAGALNAAYPELEARTGAVPAVASAVLPLFLDGRPLGSLVLDFREPHVFTPDERAFLRTLAAHCILALDRTGALQRVTQQLEARDRTRAEESRAHDAFIAFTEAVGSELDLPALVRQAIVVLQHRFPEASVGYYEEDRQRSVWTARIWSDDVDPVTAAVISAGLPADLPMFAQLLQHRQPVFADTWNDAPAAHDVDAQAYGAVVNYPLTVNEALHAVLSIAFRGHHPWTEADRALVRGVGRGLNVALERTHTARQLMLQNAELQARTQALAAFADLTRDLALTTDPLLLIRRAQEIVMSMLADGAALYYVPEGDRWHNHSQHGDLHSPALQAAVDAGLPLNETRNLLTPWTTGQPHFQNVYDQTTDQLANVEHIGATATLPLRIGGSVIGVLAFVLFHQRAWSSVDRVLLETAVQSLELALDRAAKTRTLEEERVALQAFMRFTEVVGSDTDVQVLVQQAITLLEETRLVDVTYFERDGDLFKVRSWSTGFPLALLTRLQAGFPTTQPGFARAQQARQAVFEDHWDAVGRGIPEGAQHGVLAIQPFFEGQEMTSVLVMGSRTSVTWSERDRGIFRAVGRSLELALDRAAKTRRLEEERTALEAFTRFTEAVGTQSDVQVLVQQAITLLHETCAVDVAHFQREGELFKVTAWSDSADPALLPLLQHGFLLRDSSIAQVLRQNIAAFIDHWNDTGLLIAESGIYQAVAGYPYFVDGELERVLMIGSLTSATWDDRTRGIFPAVCRSLDVALQRATQTQLLRAQRDALAARTQELSIATEELEVFSYSVSHDLRTPVRHMLGFLQLARKALDGQLDARSARYLDVVGQAGQQMNALIDALLDVSRTARQPLNMTAVDLNRVLQHIQHTLTPDLLTRNIQWHVAALPVVQGDQTALTQVMTQFIENALKFTRTRDPAVIRVYAADQGDTWGVFVQDNGVGFDPRYRERLFNLFQRLHSAQEVTGTGVGLASVRRLILKHGGQVFAEGHVEQGATFGFSLPKGTPRNTRTP</sequence>
<evidence type="ECO:0000256" key="4">
    <source>
        <dbReference type="ARBA" id="ARBA00022679"/>
    </source>
</evidence>
<dbReference type="InterPro" id="IPR029016">
    <property type="entry name" value="GAF-like_dom_sf"/>
</dbReference>
<dbReference type="InterPro" id="IPR003661">
    <property type="entry name" value="HisK_dim/P_dom"/>
</dbReference>
<proteinExistence type="predicted"/>
<dbReference type="Gene3D" id="3.30.450.40">
    <property type="match status" value="3"/>
</dbReference>
<reference evidence="7" key="2">
    <citation type="submission" date="2020-09" db="EMBL/GenBank/DDBJ databases">
        <authorList>
            <person name="Sun Q."/>
            <person name="Ohkuma M."/>
        </authorList>
    </citation>
    <scope>NUCLEOTIDE SEQUENCE</scope>
    <source>
        <strain evidence="7">JCM 31311</strain>
    </source>
</reference>
<dbReference type="GO" id="GO:0000156">
    <property type="term" value="F:phosphorelay response regulator activity"/>
    <property type="evidence" value="ECO:0007669"/>
    <property type="project" value="TreeGrafter"/>
</dbReference>
<dbReference type="Pfam" id="PF01590">
    <property type="entry name" value="GAF"/>
    <property type="match status" value="1"/>
</dbReference>
<dbReference type="GO" id="GO:0007234">
    <property type="term" value="P:osmosensory signaling via phosphorelay pathway"/>
    <property type="evidence" value="ECO:0007669"/>
    <property type="project" value="TreeGrafter"/>
</dbReference>
<gene>
    <name evidence="7" type="ORF">GCM10008957_34770</name>
</gene>
<protein>
    <recommendedName>
        <fullName evidence="2">histidine kinase</fullName>
        <ecNumber evidence="2">2.7.13.3</ecNumber>
    </recommendedName>
</protein>
<keyword evidence="5" id="KW-0418">Kinase</keyword>
<comment type="caution">
    <text evidence="7">The sequence shown here is derived from an EMBL/GenBank/DDBJ whole genome shotgun (WGS) entry which is preliminary data.</text>
</comment>
<dbReference type="PRINTS" id="PR00344">
    <property type="entry name" value="BCTRLSENSOR"/>
</dbReference>
<dbReference type="PANTHER" id="PTHR42878">
    <property type="entry name" value="TWO-COMPONENT HISTIDINE KINASE"/>
    <property type="match status" value="1"/>
</dbReference>
<keyword evidence="8" id="KW-1185">Reference proteome</keyword>
<dbReference type="SMART" id="SM00387">
    <property type="entry name" value="HATPase_c"/>
    <property type="match status" value="1"/>
</dbReference>
<dbReference type="InterPro" id="IPR036890">
    <property type="entry name" value="HATPase_C_sf"/>
</dbReference>
<dbReference type="PROSITE" id="PS50109">
    <property type="entry name" value="HIS_KIN"/>
    <property type="match status" value="1"/>
</dbReference>
<feature type="domain" description="Histidine kinase" evidence="6">
    <location>
        <begin position="867"/>
        <end position="1081"/>
    </location>
</feature>
<dbReference type="Proteomes" id="UP000603865">
    <property type="component" value="Unassembled WGS sequence"/>
</dbReference>